<dbReference type="EMBL" id="JAOPGA020001042">
    <property type="protein sequence ID" value="KAL0484435.1"/>
    <property type="molecule type" value="Genomic_DNA"/>
</dbReference>
<dbReference type="PANTHER" id="PTHR23504:SF15">
    <property type="entry name" value="MAJOR FACILITATOR SUPERFAMILY (MFS) PROFILE DOMAIN-CONTAINING PROTEIN"/>
    <property type="match status" value="1"/>
</dbReference>
<name>A0AAW2Z4W9_9EUKA</name>
<feature type="transmembrane region" description="Helical" evidence="6">
    <location>
        <begin position="266"/>
        <end position="283"/>
    </location>
</feature>
<protein>
    <submittedName>
        <fullName evidence="8">Tetracycline resistance protein, 2C class</fullName>
    </submittedName>
</protein>
<feature type="transmembrane region" description="Helical" evidence="6">
    <location>
        <begin position="21"/>
        <end position="38"/>
    </location>
</feature>
<evidence type="ECO:0000256" key="2">
    <source>
        <dbReference type="ARBA" id="ARBA00022448"/>
    </source>
</evidence>
<dbReference type="PANTHER" id="PTHR23504">
    <property type="entry name" value="MAJOR FACILITATOR SUPERFAMILY DOMAIN-CONTAINING PROTEIN 10"/>
    <property type="match status" value="1"/>
</dbReference>
<keyword evidence="2" id="KW-0813">Transport</keyword>
<feature type="transmembrane region" description="Helical" evidence="6">
    <location>
        <begin position="58"/>
        <end position="77"/>
    </location>
</feature>
<evidence type="ECO:0000256" key="1">
    <source>
        <dbReference type="ARBA" id="ARBA00004141"/>
    </source>
</evidence>
<dbReference type="PRINTS" id="PR01035">
    <property type="entry name" value="TCRTETA"/>
</dbReference>
<dbReference type="Proteomes" id="UP001431209">
    <property type="component" value="Unassembled WGS sequence"/>
</dbReference>
<feature type="transmembrane region" description="Helical" evidence="6">
    <location>
        <begin position="319"/>
        <end position="336"/>
    </location>
</feature>
<comment type="subcellular location">
    <subcellularLocation>
        <location evidence="1">Membrane</location>
        <topology evidence="1">Multi-pass membrane protein</topology>
    </subcellularLocation>
</comment>
<evidence type="ECO:0000313" key="8">
    <source>
        <dbReference type="EMBL" id="KAL0484435.1"/>
    </source>
</evidence>
<evidence type="ECO:0000256" key="6">
    <source>
        <dbReference type="SAM" id="Phobius"/>
    </source>
</evidence>
<dbReference type="InterPro" id="IPR011701">
    <property type="entry name" value="MFS"/>
</dbReference>
<gene>
    <name evidence="8" type="ORF">AKO1_005196</name>
</gene>
<reference evidence="8 9" key="1">
    <citation type="submission" date="2024-03" db="EMBL/GenBank/DDBJ databases">
        <title>The Acrasis kona genome and developmental transcriptomes reveal deep origins of eukaryotic multicellular pathways.</title>
        <authorList>
            <person name="Sheikh S."/>
            <person name="Fu C.-J."/>
            <person name="Brown M.W."/>
            <person name="Baldauf S.L."/>
        </authorList>
    </citation>
    <scope>NUCLEOTIDE SEQUENCE [LARGE SCALE GENOMIC DNA]</scope>
    <source>
        <strain evidence="8 9">ATCC MYA-3509</strain>
    </source>
</reference>
<feature type="domain" description="Major facilitator superfamily (MFS) profile" evidence="7">
    <location>
        <begin position="17"/>
        <end position="415"/>
    </location>
</feature>
<feature type="transmembrane region" description="Helical" evidence="6">
    <location>
        <begin position="149"/>
        <end position="169"/>
    </location>
</feature>
<evidence type="ECO:0000313" key="9">
    <source>
        <dbReference type="Proteomes" id="UP001431209"/>
    </source>
</evidence>
<feature type="transmembrane region" description="Helical" evidence="6">
    <location>
        <begin position="357"/>
        <end position="379"/>
    </location>
</feature>
<feature type="transmembrane region" description="Helical" evidence="6">
    <location>
        <begin position="228"/>
        <end position="246"/>
    </location>
</feature>
<dbReference type="Gene3D" id="1.20.1250.20">
    <property type="entry name" value="MFS general substrate transporter like domains"/>
    <property type="match status" value="1"/>
</dbReference>
<comment type="caution">
    <text evidence="8">The sequence shown here is derived from an EMBL/GenBank/DDBJ whole genome shotgun (WGS) entry which is preliminary data.</text>
</comment>
<keyword evidence="4 6" id="KW-1133">Transmembrane helix</keyword>
<organism evidence="8 9">
    <name type="scientific">Acrasis kona</name>
    <dbReference type="NCBI Taxonomy" id="1008807"/>
    <lineage>
        <taxon>Eukaryota</taxon>
        <taxon>Discoba</taxon>
        <taxon>Heterolobosea</taxon>
        <taxon>Tetramitia</taxon>
        <taxon>Eutetramitia</taxon>
        <taxon>Acrasidae</taxon>
        <taxon>Acrasis</taxon>
    </lineage>
</organism>
<feature type="transmembrane region" description="Helical" evidence="6">
    <location>
        <begin position="295"/>
        <end position="313"/>
    </location>
</feature>
<keyword evidence="9" id="KW-1185">Reference proteome</keyword>
<keyword evidence="3 6" id="KW-0812">Transmembrane</keyword>
<feature type="transmembrane region" description="Helical" evidence="6">
    <location>
        <begin position="391"/>
        <end position="411"/>
    </location>
</feature>
<evidence type="ECO:0000259" key="7">
    <source>
        <dbReference type="PROSITE" id="PS50850"/>
    </source>
</evidence>
<evidence type="ECO:0000256" key="4">
    <source>
        <dbReference type="ARBA" id="ARBA00022989"/>
    </source>
</evidence>
<accession>A0AAW2Z4W9</accession>
<evidence type="ECO:0000256" key="3">
    <source>
        <dbReference type="ARBA" id="ARBA00022692"/>
    </source>
</evidence>
<dbReference type="InterPro" id="IPR001958">
    <property type="entry name" value="Tet-R_TetA/multi-R_MdtG-like"/>
</dbReference>
<dbReference type="GO" id="GO:0016020">
    <property type="term" value="C:membrane"/>
    <property type="evidence" value="ECO:0007669"/>
    <property type="project" value="UniProtKB-SubCell"/>
</dbReference>
<dbReference type="GO" id="GO:0022857">
    <property type="term" value="F:transmembrane transporter activity"/>
    <property type="evidence" value="ECO:0007669"/>
    <property type="project" value="InterPro"/>
</dbReference>
<evidence type="ECO:0000256" key="5">
    <source>
        <dbReference type="ARBA" id="ARBA00023136"/>
    </source>
</evidence>
<keyword evidence="5 6" id="KW-0472">Membrane</keyword>
<dbReference type="InterPro" id="IPR020846">
    <property type="entry name" value="MFS_dom"/>
</dbReference>
<sequence length="423" mass="45398">MKTIQPQQTAGTTQPPTLAHVLVFLSLYVLSVGITIPTHPQLITQLYDGDVSSASSSFGKLISLSSALQFILSPFFGAVSDIIGRKMTMLIQVSLSCVYIGLLSVSSIKGSFTIALIAQVCNGLSGSVVQTAMASIADLSTPEKRAQNFGLVGVAFGVGFCIGPMIGALLGNITLAFLIGTSLMVAATVYAVVFLRESLVKSPGQTVPPLLESANPVKSIRVLFYNRFTTYMSVLIIVINLANQGFFGSAVHYNTYRFGFDAKQNGYYMTLLGLGTAIVQGVLMKRLIPKLGEMFVLKACYVIFIFFFVVMGYTDNGNVAFLMIVLFTVAGMSDPMQNGLMSKEIRKEDQGSLQGGLSSLMLLSRVVASVTMSSLFSFFTSKSAPIQIPGIAYYVGAVLSVVALAIVLRLPEPSKQQQHKKDE</sequence>
<dbReference type="PROSITE" id="PS50850">
    <property type="entry name" value="MFS"/>
    <property type="match status" value="1"/>
</dbReference>
<dbReference type="Pfam" id="PF07690">
    <property type="entry name" value="MFS_1"/>
    <property type="match status" value="1"/>
</dbReference>
<dbReference type="SUPFAM" id="SSF103473">
    <property type="entry name" value="MFS general substrate transporter"/>
    <property type="match status" value="1"/>
</dbReference>
<proteinExistence type="predicted"/>
<feature type="transmembrane region" description="Helical" evidence="6">
    <location>
        <begin position="175"/>
        <end position="195"/>
    </location>
</feature>
<dbReference type="InterPro" id="IPR036259">
    <property type="entry name" value="MFS_trans_sf"/>
</dbReference>
<dbReference type="AlphaFoldDB" id="A0AAW2Z4W9"/>